<name>A0A1L4D246_9BACT</name>
<keyword evidence="2 10" id="KW-0963">Cytoplasm</keyword>
<keyword evidence="13" id="KW-1185">Reference proteome</keyword>
<reference evidence="12 13" key="1">
    <citation type="submission" date="2016-10" db="EMBL/GenBank/DDBJ databases">
        <title>Silvanigrella aquatica sp. nov., isolated from a freshwater lake located in the Black Forest, Germany, description of Silvanigrellaceae fam. nov., Silvanigrellales ord. nov., reclassification of the order Bdellovibrionales in the class Oligoflexia, reclassification of the families Bacteriovoracaceae and Halobacteriovoraceae in the new order Bacteriovoracales ord. nov., and reclassification of the family Pseudobacteriovoracaceae in the order Oligoflexiales.</title>
        <authorList>
            <person name="Hahn M.W."/>
            <person name="Schmidt J."/>
            <person name="Koll U."/>
            <person name="Rohde M."/>
            <person name="Verbag S."/>
            <person name="Pitt A."/>
            <person name="Nakai R."/>
            <person name="Naganuma T."/>
            <person name="Lang E."/>
        </authorList>
    </citation>
    <scope>NUCLEOTIDE SEQUENCE [LARGE SCALE GENOMIC DNA]</scope>
    <source>
        <strain evidence="12 13">MWH-Nonnen-W8red</strain>
    </source>
</reference>
<evidence type="ECO:0000256" key="10">
    <source>
        <dbReference type="HAMAP-Rule" id="MF_01037"/>
    </source>
</evidence>
<dbReference type="STRING" id="1915309.AXG55_10255"/>
<evidence type="ECO:0000256" key="7">
    <source>
        <dbReference type="ARBA" id="ARBA00022827"/>
    </source>
</evidence>
<dbReference type="InterPro" id="IPR040131">
    <property type="entry name" value="MnmG_N"/>
</dbReference>
<evidence type="ECO:0000256" key="4">
    <source>
        <dbReference type="ARBA" id="ARBA00022630"/>
    </source>
</evidence>
<dbReference type="AlphaFoldDB" id="A0A1L4D246"/>
<dbReference type="Pfam" id="PF01134">
    <property type="entry name" value="GIDA"/>
    <property type="match status" value="2"/>
</dbReference>
<evidence type="ECO:0000256" key="8">
    <source>
        <dbReference type="ARBA" id="ARBA00022857"/>
    </source>
</evidence>
<comment type="catalytic activity">
    <reaction evidence="10">
        <text>uridine(54) in tRNA + (6R)-5,10-methylene-5,6,7,8-tetrahydrofolate + NADPH + H(+) = 5-methyluridine(54) in tRNA + (6S)-5,6,7,8-tetrahydrofolate + NADP(+)</text>
        <dbReference type="Rhea" id="RHEA:62372"/>
        <dbReference type="Rhea" id="RHEA-COMP:10167"/>
        <dbReference type="Rhea" id="RHEA-COMP:10193"/>
        <dbReference type="ChEBI" id="CHEBI:15378"/>
        <dbReference type="ChEBI" id="CHEBI:15636"/>
        <dbReference type="ChEBI" id="CHEBI:57453"/>
        <dbReference type="ChEBI" id="CHEBI:57783"/>
        <dbReference type="ChEBI" id="CHEBI:58349"/>
        <dbReference type="ChEBI" id="CHEBI:65315"/>
        <dbReference type="ChEBI" id="CHEBI:74447"/>
        <dbReference type="EC" id="2.1.1.74"/>
    </reaction>
</comment>
<evidence type="ECO:0000259" key="11">
    <source>
        <dbReference type="Pfam" id="PF01134"/>
    </source>
</evidence>
<dbReference type="SUPFAM" id="SSF51905">
    <property type="entry name" value="FAD/NAD(P)-binding domain"/>
    <property type="match status" value="1"/>
</dbReference>
<keyword evidence="5 10" id="KW-0808">Transferase</keyword>
<evidence type="ECO:0000256" key="3">
    <source>
        <dbReference type="ARBA" id="ARBA00022603"/>
    </source>
</evidence>
<dbReference type="KEGG" id="saqi:AXG55_10255"/>
<evidence type="ECO:0000256" key="9">
    <source>
        <dbReference type="ARBA" id="ARBA00023027"/>
    </source>
</evidence>
<dbReference type="RefSeq" id="WP_148698022.1">
    <property type="nucleotide sequence ID" value="NZ_CP017834.1"/>
</dbReference>
<dbReference type="Gene3D" id="3.50.50.60">
    <property type="entry name" value="FAD/NAD(P)-binding domain"/>
    <property type="match status" value="2"/>
</dbReference>
<dbReference type="EC" id="2.1.1.74" evidence="10"/>
<dbReference type="PANTHER" id="PTHR11806:SF2">
    <property type="entry name" value="METHYLENETETRAHYDROFOLATE--TRNA-(URACIL-5-)-METHYLTRANSFERASE TRMFO"/>
    <property type="match status" value="1"/>
</dbReference>
<evidence type="ECO:0000313" key="13">
    <source>
        <dbReference type="Proteomes" id="UP000184731"/>
    </source>
</evidence>
<dbReference type="InterPro" id="IPR036188">
    <property type="entry name" value="FAD/NAD-bd_sf"/>
</dbReference>
<evidence type="ECO:0000256" key="6">
    <source>
        <dbReference type="ARBA" id="ARBA00022694"/>
    </source>
</evidence>
<comment type="cofactor">
    <cofactor evidence="1 10">
        <name>FAD</name>
        <dbReference type="ChEBI" id="CHEBI:57692"/>
    </cofactor>
</comment>
<proteinExistence type="inferred from homology"/>
<feature type="domain" description="MnmG N-terminal" evidence="11">
    <location>
        <begin position="2"/>
        <end position="202"/>
    </location>
</feature>
<keyword evidence="4 10" id="KW-0285">Flavoprotein</keyword>
<dbReference type="GO" id="GO:0005829">
    <property type="term" value="C:cytosol"/>
    <property type="evidence" value="ECO:0007669"/>
    <property type="project" value="TreeGrafter"/>
</dbReference>
<dbReference type="GO" id="GO:0047151">
    <property type="term" value="F:tRNA (uracil(54)-C5)-methyltransferase activity, 5,10-methylenetetrahydrofolate-dependent"/>
    <property type="evidence" value="ECO:0007669"/>
    <property type="project" value="UniProtKB-UniRule"/>
</dbReference>
<dbReference type="NCBIfam" id="NF003739">
    <property type="entry name" value="PRK05335.1"/>
    <property type="match status" value="1"/>
</dbReference>
<sequence length="485" mass="54249">MKVAVIGAGLAGSECSWILAEKYGLSVTLFEMKSQKTTPAQIYPHLYAELVCSNSLKSKSRLNPAGTLKEEILRLGSLIIPSARLAEVPAGETLAVDRELFSGDITKKLKSHKNIKTIDLIVETVEDVLKFGDFSAVVIATGPLTDDALAQDLRKISQSEQLYFYDAIAPILDGDTIDHNVVFLANRQSKTHAYEKKKANEAAILEGLPELDQGEEEGDYLNIPLNKEEYFAFVEKVLNGAKVPHKDFEEPRYFNGCQPIEVLAESGPRTLSFGPMKPKGLTDPRTGNRPYAVAQLRKEKLGDTAWNMVGFQTRLTWGAQKEILRSLPGLSNVEFFRMGSMHRNTYLVSPNILNEDFSFKTNEKLYLAGQVMGVEGYLESAAMGVFIAHVIGNKLTKKKTLTMPPANTSLGCLARYCIYGDKKRFTPMNIHWGLFNELTENDIRKFSVNPEQLLKLKKLDKSTKRELMAARSEELFANWIKEEEL</sequence>
<evidence type="ECO:0000256" key="1">
    <source>
        <dbReference type="ARBA" id="ARBA00001974"/>
    </source>
</evidence>
<organism evidence="12 13">
    <name type="scientific">Silvanigrella aquatica</name>
    <dbReference type="NCBI Taxonomy" id="1915309"/>
    <lineage>
        <taxon>Bacteria</taxon>
        <taxon>Pseudomonadati</taxon>
        <taxon>Bdellovibrionota</taxon>
        <taxon>Oligoflexia</taxon>
        <taxon>Silvanigrellales</taxon>
        <taxon>Silvanigrellaceae</taxon>
        <taxon>Silvanigrella</taxon>
    </lineage>
</organism>
<comment type="function">
    <text evidence="10">Catalyzes the folate-dependent formation of 5-methyl-uridine at position 54 (M-5-U54) in all tRNAs.</text>
</comment>
<keyword evidence="6 10" id="KW-0819">tRNA processing</keyword>
<dbReference type="HAMAP" id="MF_01037">
    <property type="entry name" value="TrmFO"/>
    <property type="match status" value="1"/>
</dbReference>
<comment type="similarity">
    <text evidence="10">Belongs to the MnmG family. TrmFO subfamily.</text>
</comment>
<dbReference type="GO" id="GO:0050660">
    <property type="term" value="F:flavin adenine dinucleotide binding"/>
    <property type="evidence" value="ECO:0007669"/>
    <property type="project" value="UniProtKB-UniRule"/>
</dbReference>
<dbReference type="PANTHER" id="PTHR11806">
    <property type="entry name" value="GLUCOSE INHIBITED DIVISION PROTEIN A"/>
    <property type="match status" value="1"/>
</dbReference>
<feature type="binding site" evidence="10">
    <location>
        <begin position="7"/>
        <end position="12"/>
    </location>
    <ligand>
        <name>FAD</name>
        <dbReference type="ChEBI" id="CHEBI:57692"/>
    </ligand>
</feature>
<dbReference type="GO" id="GO:0002098">
    <property type="term" value="P:tRNA wobble uridine modification"/>
    <property type="evidence" value="ECO:0007669"/>
    <property type="project" value="TreeGrafter"/>
</dbReference>
<dbReference type="EMBL" id="CP017834">
    <property type="protein sequence ID" value="APJ04267.1"/>
    <property type="molecule type" value="Genomic_DNA"/>
</dbReference>
<evidence type="ECO:0000313" key="12">
    <source>
        <dbReference type="EMBL" id="APJ04267.1"/>
    </source>
</evidence>
<protein>
    <recommendedName>
        <fullName evidence="10">Methylenetetrahydrofolate--tRNA-(uracil-5-)-methyltransferase TrmFO</fullName>
        <ecNumber evidence="10">2.1.1.74</ecNumber>
    </recommendedName>
    <alternativeName>
        <fullName evidence="10">Folate-dependent tRNA (uracil-5-)-methyltransferase</fullName>
    </alternativeName>
    <alternativeName>
        <fullName evidence="10">Folate-dependent tRNA(M-5-U54)-methyltransferase</fullName>
    </alternativeName>
</protein>
<comment type="subcellular location">
    <subcellularLocation>
        <location evidence="10">Cytoplasm</location>
    </subcellularLocation>
</comment>
<keyword evidence="8 10" id="KW-0521">NADP</keyword>
<evidence type="ECO:0000256" key="5">
    <source>
        <dbReference type="ARBA" id="ARBA00022679"/>
    </source>
</evidence>
<dbReference type="OrthoDB" id="5288069at2"/>
<accession>A0A1L4D246</accession>
<dbReference type="Proteomes" id="UP000184731">
    <property type="component" value="Chromosome"/>
</dbReference>
<dbReference type="InterPro" id="IPR002218">
    <property type="entry name" value="MnmG-rel"/>
</dbReference>
<evidence type="ECO:0000256" key="2">
    <source>
        <dbReference type="ARBA" id="ARBA00022490"/>
    </source>
</evidence>
<keyword evidence="3 10" id="KW-0489">Methyltransferase</keyword>
<keyword evidence="7 10" id="KW-0274">FAD</keyword>
<feature type="domain" description="MnmG N-terminal" evidence="11">
    <location>
        <begin position="214"/>
        <end position="398"/>
    </location>
</feature>
<comment type="catalytic activity">
    <reaction evidence="10">
        <text>uridine(54) in tRNA + (6R)-5,10-methylene-5,6,7,8-tetrahydrofolate + NADH + H(+) = 5-methyluridine(54) in tRNA + (6S)-5,6,7,8-tetrahydrofolate + NAD(+)</text>
        <dbReference type="Rhea" id="RHEA:16873"/>
        <dbReference type="Rhea" id="RHEA-COMP:10167"/>
        <dbReference type="Rhea" id="RHEA-COMP:10193"/>
        <dbReference type="ChEBI" id="CHEBI:15378"/>
        <dbReference type="ChEBI" id="CHEBI:15636"/>
        <dbReference type="ChEBI" id="CHEBI:57453"/>
        <dbReference type="ChEBI" id="CHEBI:57540"/>
        <dbReference type="ChEBI" id="CHEBI:57945"/>
        <dbReference type="ChEBI" id="CHEBI:65315"/>
        <dbReference type="ChEBI" id="CHEBI:74447"/>
        <dbReference type="EC" id="2.1.1.74"/>
    </reaction>
</comment>
<dbReference type="GO" id="GO:0030488">
    <property type="term" value="P:tRNA methylation"/>
    <property type="evidence" value="ECO:0007669"/>
    <property type="project" value="TreeGrafter"/>
</dbReference>
<gene>
    <name evidence="10" type="primary">trmFO</name>
    <name evidence="12" type="ORF">AXG55_10255</name>
</gene>
<dbReference type="InterPro" id="IPR004417">
    <property type="entry name" value="TrmFO"/>
</dbReference>
<keyword evidence="9 10" id="KW-0520">NAD</keyword>